<dbReference type="Proteomes" id="UP000054337">
    <property type="component" value="Unassembled WGS sequence"/>
</dbReference>
<dbReference type="RefSeq" id="XP_014559603.1">
    <property type="nucleotide sequence ID" value="XM_014704117.1"/>
</dbReference>
<protein>
    <submittedName>
        <fullName evidence="1">Uncharacterized protein</fullName>
    </submittedName>
</protein>
<dbReference type="GeneID" id="26253232"/>
<proteinExistence type="predicted"/>
<reference evidence="1 2" key="1">
    <citation type="journal article" date="2013" name="PLoS Genet.">
        <title>Comparative genome structure, secondary metabolite, and effector coding capacity across Cochliobolus pathogens.</title>
        <authorList>
            <person name="Condon B.J."/>
            <person name="Leng Y."/>
            <person name="Wu D."/>
            <person name="Bushley K.E."/>
            <person name="Ohm R.A."/>
            <person name="Otillar R."/>
            <person name="Martin J."/>
            <person name="Schackwitz W."/>
            <person name="Grimwood J."/>
            <person name="MohdZainudin N."/>
            <person name="Xue C."/>
            <person name="Wang R."/>
            <person name="Manning V.A."/>
            <person name="Dhillon B."/>
            <person name="Tu Z.J."/>
            <person name="Steffenson B.J."/>
            <person name="Salamov A."/>
            <person name="Sun H."/>
            <person name="Lowry S."/>
            <person name="LaButti K."/>
            <person name="Han J."/>
            <person name="Copeland A."/>
            <person name="Lindquist E."/>
            <person name="Barry K."/>
            <person name="Schmutz J."/>
            <person name="Baker S.E."/>
            <person name="Ciuffetti L.M."/>
            <person name="Grigoriev I.V."/>
            <person name="Zhong S."/>
            <person name="Turgeon B.G."/>
        </authorList>
    </citation>
    <scope>NUCLEOTIDE SEQUENCE [LARGE SCALE GENOMIC DNA]</scope>
    <source>
        <strain evidence="1 2">FI3</strain>
    </source>
</reference>
<name>W7F1H8_BIPV3</name>
<keyword evidence="2" id="KW-1185">Reference proteome</keyword>
<evidence type="ECO:0000313" key="1">
    <source>
        <dbReference type="EMBL" id="EUN30037.1"/>
    </source>
</evidence>
<dbReference type="EMBL" id="KI968708">
    <property type="protein sequence ID" value="EUN30037.1"/>
    <property type="molecule type" value="Genomic_DNA"/>
</dbReference>
<evidence type="ECO:0000313" key="2">
    <source>
        <dbReference type="Proteomes" id="UP000054337"/>
    </source>
</evidence>
<dbReference type="OrthoDB" id="5985073at2759"/>
<organism evidence="1 2">
    <name type="scientific">Bipolaris victoriae (strain FI3)</name>
    <name type="common">Victoria blight of oats agent</name>
    <name type="synonym">Cochliobolus victoriae</name>
    <dbReference type="NCBI Taxonomy" id="930091"/>
    <lineage>
        <taxon>Eukaryota</taxon>
        <taxon>Fungi</taxon>
        <taxon>Dikarya</taxon>
        <taxon>Ascomycota</taxon>
        <taxon>Pezizomycotina</taxon>
        <taxon>Dothideomycetes</taxon>
        <taxon>Pleosporomycetidae</taxon>
        <taxon>Pleosporales</taxon>
        <taxon>Pleosporineae</taxon>
        <taxon>Pleosporaceae</taxon>
        <taxon>Bipolaris</taxon>
    </lineage>
</organism>
<accession>W7F1H8</accession>
<sequence length="157" mass="17716">MSAIAPSGQWFFTGPLLSTTGNSFTVDQGSIRFRIYPDPGTLNPFLAALSKAALQMPVLSSLMLTVYLSVQTNNAHVAYHAPGQKAKWGDEEEGDQSKRRVYYAFEMGDWRPEYETAARLRKVGEERFGGEIVERFLKRLVQGSFFNIMAWKGKVVW</sequence>
<dbReference type="HOGENOM" id="CLU_1677545_0_0_1"/>
<gene>
    <name evidence="1" type="ORF">COCVIDRAFT_24069</name>
</gene>
<dbReference type="AlphaFoldDB" id="W7F1H8"/>